<sequence>MRCYVNQLASKLQQRLELVYMVLGDEPFQVQQCCHAIKTAAKQHGYDEHIRLSVTPQFDWQEIEQHLNSLSLFSDKKIIELDFADAKAGQQGAKVLKSIAERPNPDCLILIKGNKNGPEVQKTAWFKALDNIGLFVPCYEITGHHLHTWLNGQCQQLQLNLDGDAKALLLESTQGNLLATYQELEKLSLLYGQAAVSRQLLAPVLLNQAKFDIFDLTDALLQGNSKQAVTIVARLQKDNTEITSIAWAIAREAQQLFTMQTRLQQGLNKAQVFKECNIWKNRQAITEQALNRLPYQQLTLLISQLALFDRHFKQGTLACPFQAITHIALGFCQPVNVALPIYHDPI</sequence>
<dbReference type="AlphaFoldDB" id="A0A244CVA8"/>
<dbReference type="Gene3D" id="3.40.50.300">
    <property type="entry name" value="P-loop containing nucleotide triphosphate hydrolases"/>
    <property type="match status" value="1"/>
</dbReference>
<comment type="similarity">
    <text evidence="7">Belongs to the DNA polymerase HolA subunit family.</text>
</comment>
<name>A0A244CVA8_PSEDV</name>
<dbReference type="PANTHER" id="PTHR34388:SF1">
    <property type="entry name" value="DNA POLYMERASE III SUBUNIT DELTA"/>
    <property type="match status" value="1"/>
</dbReference>
<evidence type="ECO:0000313" key="12">
    <source>
        <dbReference type="EMBL" id="OUL59528.1"/>
    </source>
</evidence>
<dbReference type="Pfam" id="PF21694">
    <property type="entry name" value="DNA_pol3_delta_C"/>
    <property type="match status" value="1"/>
</dbReference>
<dbReference type="EMBL" id="MWPV01000001">
    <property type="protein sequence ID" value="OUL59528.1"/>
    <property type="molecule type" value="Genomic_DNA"/>
</dbReference>
<accession>A0A244CVA8</accession>
<evidence type="ECO:0000256" key="6">
    <source>
        <dbReference type="ARBA" id="ARBA00022932"/>
    </source>
</evidence>
<dbReference type="InterPro" id="IPR010372">
    <property type="entry name" value="DNA_pol3_delta_N"/>
</dbReference>
<keyword evidence="13" id="KW-1185">Reference proteome</keyword>
<comment type="caution">
    <text evidence="12">The sequence shown here is derived from an EMBL/GenBank/DDBJ whole genome shotgun (WGS) entry which is preliminary data.</text>
</comment>
<comment type="catalytic activity">
    <reaction evidence="8">
        <text>DNA(n) + a 2'-deoxyribonucleoside 5'-triphosphate = DNA(n+1) + diphosphate</text>
        <dbReference type="Rhea" id="RHEA:22508"/>
        <dbReference type="Rhea" id="RHEA-COMP:17339"/>
        <dbReference type="Rhea" id="RHEA-COMP:17340"/>
        <dbReference type="ChEBI" id="CHEBI:33019"/>
        <dbReference type="ChEBI" id="CHEBI:61560"/>
        <dbReference type="ChEBI" id="CHEBI:173112"/>
        <dbReference type="EC" id="2.7.7.7"/>
    </reaction>
</comment>
<organism evidence="12 13">
    <name type="scientific">Pseudoalteromonas ulvae</name>
    <dbReference type="NCBI Taxonomy" id="107327"/>
    <lineage>
        <taxon>Bacteria</taxon>
        <taxon>Pseudomonadati</taxon>
        <taxon>Pseudomonadota</taxon>
        <taxon>Gammaproteobacteria</taxon>
        <taxon>Alteromonadales</taxon>
        <taxon>Pseudoalteromonadaceae</taxon>
        <taxon>Pseudoalteromonas</taxon>
    </lineage>
</organism>
<evidence type="ECO:0000256" key="7">
    <source>
        <dbReference type="ARBA" id="ARBA00034754"/>
    </source>
</evidence>
<evidence type="ECO:0000259" key="11">
    <source>
        <dbReference type="Pfam" id="PF21694"/>
    </source>
</evidence>
<evidence type="ECO:0000256" key="8">
    <source>
        <dbReference type="ARBA" id="ARBA00049244"/>
    </source>
</evidence>
<dbReference type="SUPFAM" id="SSF52540">
    <property type="entry name" value="P-loop containing nucleoside triphosphate hydrolases"/>
    <property type="match status" value="1"/>
</dbReference>
<dbReference type="Pfam" id="PF06144">
    <property type="entry name" value="DNA_pol3_delta"/>
    <property type="match status" value="1"/>
</dbReference>
<evidence type="ECO:0000256" key="1">
    <source>
        <dbReference type="ARBA" id="ARBA00012417"/>
    </source>
</evidence>
<feature type="domain" description="DNA polymerase III delta N-terminal" evidence="10">
    <location>
        <begin position="20"/>
        <end position="136"/>
    </location>
</feature>
<dbReference type="GO" id="GO:0003677">
    <property type="term" value="F:DNA binding"/>
    <property type="evidence" value="ECO:0007669"/>
    <property type="project" value="InterPro"/>
</dbReference>
<keyword evidence="3" id="KW-0808">Transferase</keyword>
<evidence type="ECO:0000256" key="3">
    <source>
        <dbReference type="ARBA" id="ARBA00022679"/>
    </source>
</evidence>
<dbReference type="GO" id="GO:0006261">
    <property type="term" value="P:DNA-templated DNA replication"/>
    <property type="evidence" value="ECO:0007669"/>
    <property type="project" value="TreeGrafter"/>
</dbReference>
<evidence type="ECO:0000256" key="4">
    <source>
        <dbReference type="ARBA" id="ARBA00022695"/>
    </source>
</evidence>
<dbReference type="OrthoDB" id="9770982at2"/>
<feature type="domain" description="DNA polymerase III delta subunit-like C-terminal" evidence="11">
    <location>
        <begin position="212"/>
        <end position="317"/>
    </location>
</feature>
<dbReference type="InterPro" id="IPR027417">
    <property type="entry name" value="P-loop_NTPase"/>
</dbReference>
<dbReference type="RefSeq" id="WP_086742918.1">
    <property type="nucleotide sequence ID" value="NZ_MWPV01000001.1"/>
</dbReference>
<keyword evidence="6" id="KW-0239">DNA-directed DNA polymerase</keyword>
<evidence type="ECO:0000259" key="10">
    <source>
        <dbReference type="Pfam" id="PF06144"/>
    </source>
</evidence>
<dbReference type="EC" id="2.7.7.7" evidence="1 9"/>
<dbReference type="Gene3D" id="1.20.272.10">
    <property type="match status" value="1"/>
</dbReference>
<keyword evidence="5" id="KW-0235">DNA replication</keyword>
<dbReference type="CDD" id="cd18138">
    <property type="entry name" value="HLD_clamp_pol_III_delta"/>
    <property type="match status" value="1"/>
</dbReference>
<dbReference type="GO" id="GO:0003887">
    <property type="term" value="F:DNA-directed DNA polymerase activity"/>
    <property type="evidence" value="ECO:0007669"/>
    <property type="project" value="UniProtKB-UniRule"/>
</dbReference>
<reference evidence="12 13" key="1">
    <citation type="submission" date="2017-02" db="EMBL/GenBank/DDBJ databases">
        <title>Pseudoalteromonas ulvae TC14 Genome.</title>
        <authorList>
            <person name="Molmeret M."/>
        </authorList>
    </citation>
    <scope>NUCLEOTIDE SEQUENCE [LARGE SCALE GENOMIC DNA]</scope>
    <source>
        <strain evidence="12">TC14</strain>
    </source>
</reference>
<gene>
    <name evidence="12" type="ORF">B1199_04485</name>
</gene>
<dbReference type="NCBIfam" id="TIGR01128">
    <property type="entry name" value="holA"/>
    <property type="match status" value="1"/>
</dbReference>
<dbReference type="Proteomes" id="UP000194841">
    <property type="component" value="Unassembled WGS sequence"/>
</dbReference>
<evidence type="ECO:0000256" key="2">
    <source>
        <dbReference type="ARBA" id="ARBA00017703"/>
    </source>
</evidence>
<dbReference type="InterPro" id="IPR008921">
    <property type="entry name" value="DNA_pol3_clamp-load_cplx_C"/>
</dbReference>
<evidence type="ECO:0000256" key="5">
    <source>
        <dbReference type="ARBA" id="ARBA00022705"/>
    </source>
</evidence>
<evidence type="ECO:0000313" key="13">
    <source>
        <dbReference type="Proteomes" id="UP000194841"/>
    </source>
</evidence>
<keyword evidence="4" id="KW-0548">Nucleotidyltransferase</keyword>
<evidence type="ECO:0000256" key="9">
    <source>
        <dbReference type="NCBIfam" id="TIGR01128"/>
    </source>
</evidence>
<dbReference type="PANTHER" id="PTHR34388">
    <property type="entry name" value="DNA POLYMERASE III SUBUNIT DELTA"/>
    <property type="match status" value="1"/>
</dbReference>
<proteinExistence type="inferred from homology"/>
<dbReference type="InterPro" id="IPR005790">
    <property type="entry name" value="DNA_polIII_delta"/>
</dbReference>
<dbReference type="SUPFAM" id="SSF48019">
    <property type="entry name" value="post-AAA+ oligomerization domain-like"/>
    <property type="match status" value="1"/>
</dbReference>
<dbReference type="InterPro" id="IPR048466">
    <property type="entry name" value="DNA_pol3_delta-like_C"/>
</dbReference>
<protein>
    <recommendedName>
        <fullName evidence="2 9">DNA polymerase III subunit delta</fullName>
        <ecNumber evidence="1 9">2.7.7.7</ecNumber>
    </recommendedName>
</protein>
<dbReference type="Gene3D" id="1.10.8.60">
    <property type="match status" value="1"/>
</dbReference>
<dbReference type="GO" id="GO:0009360">
    <property type="term" value="C:DNA polymerase III complex"/>
    <property type="evidence" value="ECO:0007669"/>
    <property type="project" value="UniProtKB-UniRule"/>
</dbReference>